<keyword evidence="2" id="KW-1133">Transmembrane helix</keyword>
<name>G2KLC9_MICAA</name>
<dbReference type="InterPro" id="IPR036280">
    <property type="entry name" value="Multihaem_cyt_sf"/>
</dbReference>
<evidence type="ECO:0000256" key="2">
    <source>
        <dbReference type="SAM" id="Phobius"/>
    </source>
</evidence>
<keyword evidence="4" id="KW-1185">Reference proteome</keyword>
<protein>
    <recommendedName>
        <fullName evidence="5">CR-type domain-containing protein</fullName>
    </recommendedName>
</protein>
<dbReference type="KEGG" id="mai:MICA_17"/>
<dbReference type="HOGENOM" id="CLU_465260_0_0_5"/>
<sequence>MTGLPPDDPSAYTGPVDPQTGRPLFTQATLDLMIGPEGEPLQIDPVDAHLLALATKRMKALVHGNGAKADDVMLEGFDGAIINFDARTLFEIRHQIAHKSVPGKQGNAEVVGSTADLHMRIQTEVEKTTKNSVIVNYATDVLEKRADKGFAVNNLVIKLDRLNKSFVHHNSCNPCSGTGKLACGPCNGDGRLPCHRCRGQRTLNCPACHGNGTIRNQNTNQPMPCNRCHGKRVIGCEACHQTGQMKCRPCTGTGRVGCAQCNASGRISDIAFVSFDALTKFAYDLYDLPVALPPMIDEYGPTLVSDGHAELFVLQGNEQQAWQKELRTAEHIRGEVIIPYHARLPWGLIRFKLGDEILSGQMLGFNGELLHFPPFLERLITPGVERLLQAANGFSVKNNLHESARTKIIATSLLAAATLPPKKAFAMVRKRYTAGIDHDAIERLITLSGQGLARLTRLSRIMTLTAGTALTGGFYALWFMGGWRGTFWAAMPPVPAPLFVSAVVDCAWAGLFGYGLTHAARFVTRARILDLVRPMIPPDKRKKFMPRAGKTGLAAWGCTFAALAVILGLTVALGTGTPDWVNVINR</sequence>
<feature type="transmembrane region" description="Helical" evidence="2">
    <location>
        <begin position="461"/>
        <end position="478"/>
    </location>
</feature>
<dbReference type="PANTHER" id="PTHR15852">
    <property type="entry name" value="PLASTID TRANSCRIPTIONALLY ACTIVE PROTEIN"/>
    <property type="match status" value="1"/>
</dbReference>
<accession>G2KLC9</accession>
<dbReference type="SUPFAM" id="SSF48695">
    <property type="entry name" value="Multiheme cytochromes"/>
    <property type="match status" value="1"/>
</dbReference>
<dbReference type="STRING" id="856793.MICA_17"/>
<dbReference type="PANTHER" id="PTHR15852:SF54">
    <property type="entry name" value="PROTEIN SSUH2 HOMOLOG"/>
    <property type="match status" value="1"/>
</dbReference>
<feature type="transmembrane region" description="Helical" evidence="2">
    <location>
        <begin position="551"/>
        <end position="573"/>
    </location>
</feature>
<dbReference type="EMBL" id="CP002382">
    <property type="protein sequence ID" value="AEP08365.1"/>
    <property type="molecule type" value="Genomic_DNA"/>
</dbReference>
<dbReference type="Proteomes" id="UP000009286">
    <property type="component" value="Chromosome"/>
</dbReference>
<gene>
    <name evidence="3" type="ordered locus">MICA_17</name>
</gene>
<feature type="region of interest" description="Disordered" evidence="1">
    <location>
        <begin position="1"/>
        <end position="21"/>
    </location>
</feature>
<dbReference type="eggNOG" id="COG0484">
    <property type="taxonomic scope" value="Bacteria"/>
</dbReference>
<proteinExistence type="predicted"/>
<dbReference type="OrthoDB" id="9815441at2"/>
<evidence type="ECO:0000313" key="4">
    <source>
        <dbReference type="Proteomes" id="UP000009286"/>
    </source>
</evidence>
<evidence type="ECO:0000313" key="3">
    <source>
        <dbReference type="EMBL" id="AEP08365.1"/>
    </source>
</evidence>
<organism evidence="3 4">
    <name type="scientific">Micavibrio aeruginosavorus (strain ARL-13)</name>
    <dbReference type="NCBI Taxonomy" id="856793"/>
    <lineage>
        <taxon>Bacteria</taxon>
        <taxon>Pseudomonadati</taxon>
        <taxon>Bdellovibrionota</taxon>
        <taxon>Bdellovibrionia</taxon>
        <taxon>Bdellovibrionales</taxon>
        <taxon>Pseudobdellovibrionaceae</taxon>
        <taxon>Micavibrio</taxon>
    </lineage>
</organism>
<reference evidence="3 4" key="1">
    <citation type="journal article" date="2011" name="BMC Genomics">
        <title>Genomic insights into an obligate epibiotic bacterial predator: Micavibrio aeruginosavorus ARL-13.</title>
        <authorList>
            <person name="Wang Z."/>
            <person name="Kadouri D."/>
            <person name="Wu M."/>
        </authorList>
    </citation>
    <scope>NUCLEOTIDE SEQUENCE [LARGE SCALE GENOMIC DNA]</scope>
    <source>
        <strain evidence="3 4">ARL-13</strain>
    </source>
</reference>
<evidence type="ECO:0000256" key="1">
    <source>
        <dbReference type="SAM" id="MobiDB-lite"/>
    </source>
</evidence>
<keyword evidence="2" id="KW-0812">Transmembrane</keyword>
<dbReference type="RefSeq" id="WP_014101588.1">
    <property type="nucleotide sequence ID" value="NC_016026.1"/>
</dbReference>
<dbReference type="AlphaFoldDB" id="G2KLC9"/>
<keyword evidence="2" id="KW-0472">Membrane</keyword>
<evidence type="ECO:0008006" key="5">
    <source>
        <dbReference type="Google" id="ProtNLM"/>
    </source>
</evidence>